<dbReference type="InterPro" id="IPR003855">
    <property type="entry name" value="K+_transporter"/>
</dbReference>
<protein>
    <recommendedName>
        <fullName evidence="10">Potassium transporter</fullName>
    </recommendedName>
</protein>
<dbReference type="GeneID" id="107944353"/>
<evidence type="ECO:0000313" key="15">
    <source>
        <dbReference type="RefSeq" id="XP_016733671.1"/>
    </source>
</evidence>
<evidence type="ECO:0000259" key="13">
    <source>
        <dbReference type="Pfam" id="PF22776"/>
    </source>
</evidence>
<keyword evidence="6 10" id="KW-0630">Potassium</keyword>
<feature type="coiled-coil region" evidence="11">
    <location>
        <begin position="683"/>
        <end position="710"/>
    </location>
</feature>
<dbReference type="GO" id="GO:0005886">
    <property type="term" value="C:plasma membrane"/>
    <property type="evidence" value="ECO:0007669"/>
    <property type="project" value="UniProtKB-SubCell"/>
</dbReference>
<evidence type="ECO:0000256" key="1">
    <source>
        <dbReference type="ARBA" id="ARBA00004651"/>
    </source>
</evidence>
<keyword evidence="7 10" id="KW-1133">Transmembrane helix</keyword>
<dbReference type="InterPro" id="IPR053951">
    <property type="entry name" value="K_trans_N"/>
</dbReference>
<proteinExistence type="inferred from homology"/>
<feature type="transmembrane region" description="Helical" evidence="10">
    <location>
        <begin position="55"/>
        <end position="75"/>
    </location>
</feature>
<dbReference type="STRING" id="3635.A0A1U8N3K4"/>
<comment type="subcellular location">
    <subcellularLocation>
        <location evidence="1">Cell membrane</location>
        <topology evidence="1">Multi-pass membrane protein</topology>
    </subcellularLocation>
    <subcellularLocation>
        <location evidence="10">Membrane</location>
        <topology evidence="10">Multi-pass membrane protein</topology>
    </subcellularLocation>
</comment>
<dbReference type="Pfam" id="PF02705">
    <property type="entry name" value="K_trans"/>
    <property type="match status" value="1"/>
</dbReference>
<reference evidence="14" key="1">
    <citation type="journal article" date="2020" name="Nat. Genet.">
        <title>Genomic diversifications of five Gossypium allopolyploid species and their impact on cotton improvement.</title>
        <authorList>
            <person name="Chen Z.J."/>
            <person name="Sreedasyam A."/>
            <person name="Ando A."/>
            <person name="Song Q."/>
            <person name="De Santiago L.M."/>
            <person name="Hulse-Kemp A.M."/>
            <person name="Ding M."/>
            <person name="Ye W."/>
            <person name="Kirkbride R.C."/>
            <person name="Jenkins J."/>
            <person name="Plott C."/>
            <person name="Lovell J."/>
            <person name="Lin Y.M."/>
            <person name="Vaughn R."/>
            <person name="Liu B."/>
            <person name="Simpson S."/>
            <person name="Scheffler B.E."/>
            <person name="Wen L."/>
            <person name="Saski C.A."/>
            <person name="Grover C.E."/>
            <person name="Hu G."/>
            <person name="Conover J.L."/>
            <person name="Carlson J.W."/>
            <person name="Shu S."/>
            <person name="Boston L.B."/>
            <person name="Williams M."/>
            <person name="Peterson D.G."/>
            <person name="McGee K."/>
            <person name="Jones D.C."/>
            <person name="Wendel J.F."/>
            <person name="Stelly D.M."/>
            <person name="Grimwood J."/>
            <person name="Schmutz J."/>
        </authorList>
    </citation>
    <scope>NUCLEOTIDE SEQUENCE [LARGE SCALE GENOMIC DNA]</scope>
    <source>
        <strain evidence="14">cv. TM-1</strain>
    </source>
</reference>
<dbReference type="GO" id="GO:0016020">
    <property type="term" value="C:membrane"/>
    <property type="evidence" value="ECO:0000318"/>
    <property type="project" value="GO_Central"/>
</dbReference>
<feature type="transmembrane region" description="Helical" evidence="10">
    <location>
        <begin position="454"/>
        <end position="474"/>
    </location>
</feature>
<feature type="transmembrane region" description="Helical" evidence="10">
    <location>
        <begin position="95"/>
        <end position="116"/>
    </location>
</feature>
<feature type="transmembrane region" description="Helical" evidence="10">
    <location>
        <begin position="332"/>
        <end position="352"/>
    </location>
</feature>
<evidence type="ECO:0000256" key="5">
    <source>
        <dbReference type="ARBA" id="ARBA00022692"/>
    </source>
</evidence>
<feature type="transmembrane region" description="Helical" evidence="10">
    <location>
        <begin position="372"/>
        <end position="392"/>
    </location>
</feature>
<keyword evidence="3" id="KW-0813">Transport</keyword>
<evidence type="ECO:0000256" key="7">
    <source>
        <dbReference type="ARBA" id="ARBA00022989"/>
    </source>
</evidence>
<evidence type="ECO:0000256" key="4">
    <source>
        <dbReference type="ARBA" id="ARBA00022538"/>
    </source>
</evidence>
<evidence type="ECO:0000256" key="9">
    <source>
        <dbReference type="ARBA" id="ARBA00023136"/>
    </source>
</evidence>
<feature type="transmembrane region" description="Helical" evidence="10">
    <location>
        <begin position="185"/>
        <end position="204"/>
    </location>
</feature>
<keyword evidence="5 10" id="KW-0812">Transmembrane</keyword>
<evidence type="ECO:0000256" key="10">
    <source>
        <dbReference type="RuleBase" id="RU321113"/>
    </source>
</evidence>
<feature type="transmembrane region" description="Helical" evidence="10">
    <location>
        <begin position="301"/>
        <end position="320"/>
    </location>
</feature>
<feature type="domain" description="K+ potassium transporter C-terminal" evidence="13">
    <location>
        <begin position="561"/>
        <end position="773"/>
    </location>
</feature>
<dbReference type="InterPro" id="IPR053952">
    <property type="entry name" value="K_trans_C"/>
</dbReference>
<dbReference type="AlphaFoldDB" id="A0A1U8N3K4"/>
<dbReference type="Proteomes" id="UP000818029">
    <property type="component" value="Chromosome D11"/>
</dbReference>
<evidence type="ECO:0000256" key="11">
    <source>
        <dbReference type="SAM" id="Coils"/>
    </source>
</evidence>
<feature type="transmembrane region" description="Helical" evidence="10">
    <location>
        <begin position="255"/>
        <end position="275"/>
    </location>
</feature>
<evidence type="ECO:0000256" key="2">
    <source>
        <dbReference type="ARBA" id="ARBA00008440"/>
    </source>
</evidence>
<comment type="similarity">
    <text evidence="2 10">Belongs to the HAK/KUP transporter (TC 2.A.72.3) family.</text>
</comment>
<feature type="transmembrane region" description="Helical" evidence="10">
    <location>
        <begin position="224"/>
        <end position="243"/>
    </location>
</feature>
<evidence type="ECO:0000256" key="6">
    <source>
        <dbReference type="ARBA" id="ARBA00022958"/>
    </source>
</evidence>
<evidence type="ECO:0000259" key="12">
    <source>
        <dbReference type="Pfam" id="PF02705"/>
    </source>
</evidence>
<dbReference type="GO" id="GO:0006813">
    <property type="term" value="P:potassium ion transport"/>
    <property type="evidence" value="ECO:0000318"/>
    <property type="project" value="GO_Central"/>
</dbReference>
<sequence length="773" mass="87036">MASVVVQTRLDIPMSDDQFKANTPSIPLRKPYGSMDLISTKTPPHHGRHSKDTKWWVVLNLAFQSIGIVYGDIGTSPLYVYSSTFSNGIKHKDDVLGVLSLVFYTLTLLPMIKYVFIVLRATDNGEGGTFALYSLICRYAKVSLIPNQQAEDRQVSNYTLELPSKRLKLASVLKSSLEKSKFAKLFLLLITMLGTSMVIGDSILTPSISVLSAVGGVKEATSALTQDMIAGISIVILVFLFMIQRFGTSKVGYTFAPILSLWFILIGGIGFYNIIKHDTTVLKAINPIYIVEYFIRNKKDAWVSLGGVVLCTTGGEALFADVGHFSVRSIQVSMCSMVYPALILAYTGQSAYLRQHPDSASDAFFKSVPGPMYWPMFVVSILASVIASQAMISGTFSVVHQSLSLGCFPRVKVVHTSANHEGQVYIPEINYFLMLACVGVTSGFKTTVKIGNAYGIAVVFVMTLTSALLVLIMIMIWKTNIFLIILYVVTIGFVELMYLSSALYKFTLGGYLPLAFSAFLMTVMYVWNNVYRRKYHYELDHMISPARLTEIFTNKNMSRIPGLAMFYSELVQGIPPIFEHYVSNVPALHSIIVFVSMKSLHVNKVPAEERYFFRRVEPRTLFAFQCAVRYGYNDVREVAFEETLITRLKEFIQEETWMQIQTLSIGGKMTESGRESDREIEHNEISKAKLAKEEKLREIMEQEIEQVEKAWEEVGIVYLIGQNEVIASKESNVMKRILVDYAYNLLRRNLRQSEAVFDIPHKRMLKVGMTYQL</sequence>
<gene>
    <name evidence="15" type="primary">LOC107944353</name>
</gene>
<keyword evidence="8 10" id="KW-0406">Ion transport</keyword>
<evidence type="ECO:0000313" key="14">
    <source>
        <dbReference type="Proteomes" id="UP000818029"/>
    </source>
</evidence>
<accession>A0A1U8N3K4</accession>
<keyword evidence="4 10" id="KW-0633">Potassium transport</keyword>
<dbReference type="PaxDb" id="3635-A0A1U8N3K4"/>
<feature type="domain" description="K+ potassium transporter integral membrane" evidence="12">
    <location>
        <begin position="61"/>
        <end position="545"/>
    </location>
</feature>
<keyword evidence="14" id="KW-1185">Reference proteome</keyword>
<dbReference type="PANTHER" id="PTHR30540">
    <property type="entry name" value="OSMOTIC STRESS POTASSIUM TRANSPORTER"/>
    <property type="match status" value="1"/>
</dbReference>
<feature type="transmembrane region" description="Helical" evidence="10">
    <location>
        <begin position="481"/>
        <end position="504"/>
    </location>
</feature>
<evidence type="ECO:0000256" key="3">
    <source>
        <dbReference type="ARBA" id="ARBA00022448"/>
    </source>
</evidence>
<dbReference type="OrthoDB" id="504708at2759"/>
<evidence type="ECO:0000256" key="8">
    <source>
        <dbReference type="ARBA" id="ARBA00023065"/>
    </source>
</evidence>
<dbReference type="Pfam" id="PF22776">
    <property type="entry name" value="K_trans_C"/>
    <property type="match status" value="1"/>
</dbReference>
<keyword evidence="11" id="KW-0175">Coiled coil</keyword>
<comment type="function">
    <text evidence="10">Potassium transporter.</text>
</comment>
<organism evidence="14 15">
    <name type="scientific">Gossypium hirsutum</name>
    <name type="common">Upland cotton</name>
    <name type="synonym">Gossypium mexicanum</name>
    <dbReference type="NCBI Taxonomy" id="3635"/>
    <lineage>
        <taxon>Eukaryota</taxon>
        <taxon>Viridiplantae</taxon>
        <taxon>Streptophyta</taxon>
        <taxon>Embryophyta</taxon>
        <taxon>Tracheophyta</taxon>
        <taxon>Spermatophyta</taxon>
        <taxon>Magnoliopsida</taxon>
        <taxon>eudicotyledons</taxon>
        <taxon>Gunneridae</taxon>
        <taxon>Pentapetalae</taxon>
        <taxon>rosids</taxon>
        <taxon>malvids</taxon>
        <taxon>Malvales</taxon>
        <taxon>Malvaceae</taxon>
        <taxon>Malvoideae</taxon>
        <taxon>Gossypium</taxon>
    </lineage>
</organism>
<reference evidence="15" key="2">
    <citation type="submission" date="2025-08" db="UniProtKB">
        <authorList>
            <consortium name="RefSeq"/>
        </authorList>
    </citation>
    <scope>IDENTIFICATION</scope>
</reference>
<keyword evidence="9 10" id="KW-0472">Membrane</keyword>
<dbReference type="PANTHER" id="PTHR30540:SF99">
    <property type="entry name" value="POTASSIUM TRANSPORTER"/>
    <property type="match status" value="1"/>
</dbReference>
<dbReference type="RefSeq" id="XP_016733671.1">
    <property type="nucleotide sequence ID" value="XM_016878182.2"/>
</dbReference>
<name>A0A1U8N3K4_GOSHI</name>
<dbReference type="KEGG" id="ghi:107944353"/>
<dbReference type="NCBIfam" id="TIGR00794">
    <property type="entry name" value="kup"/>
    <property type="match status" value="1"/>
</dbReference>
<comment type="caution">
    <text evidence="10">Lacks conserved residue(s) required for the propagation of feature annotation.</text>
</comment>
<dbReference type="GO" id="GO:0015079">
    <property type="term" value="F:potassium ion transmembrane transporter activity"/>
    <property type="evidence" value="ECO:0000318"/>
    <property type="project" value="GO_Central"/>
</dbReference>
<feature type="transmembrane region" description="Helical" evidence="10">
    <location>
        <begin position="510"/>
        <end position="527"/>
    </location>
</feature>